<evidence type="ECO:0000313" key="6">
    <source>
        <dbReference type="Proteomes" id="UP000305675"/>
    </source>
</evidence>
<comment type="caution">
    <text evidence="5">The sequence shown here is derived from an EMBL/GenBank/DDBJ whole genome shotgun (WGS) entry which is preliminary data.</text>
</comment>
<evidence type="ECO:0000256" key="1">
    <source>
        <dbReference type="ARBA" id="ARBA00023015"/>
    </source>
</evidence>
<keyword evidence="1" id="KW-0805">Transcription regulation</keyword>
<evidence type="ECO:0000259" key="4">
    <source>
        <dbReference type="PROSITE" id="PS01124"/>
    </source>
</evidence>
<dbReference type="PROSITE" id="PS01124">
    <property type="entry name" value="HTH_ARAC_FAMILY_2"/>
    <property type="match status" value="1"/>
</dbReference>
<dbReference type="PANTHER" id="PTHR47894">
    <property type="entry name" value="HTH-TYPE TRANSCRIPTIONAL REGULATOR GADX"/>
    <property type="match status" value="1"/>
</dbReference>
<evidence type="ECO:0000313" key="5">
    <source>
        <dbReference type="EMBL" id="TKB52813.1"/>
    </source>
</evidence>
<dbReference type="Pfam" id="PF12833">
    <property type="entry name" value="HTH_18"/>
    <property type="match status" value="1"/>
</dbReference>
<dbReference type="Pfam" id="PF12625">
    <property type="entry name" value="Arabinose_bd"/>
    <property type="match status" value="1"/>
</dbReference>
<dbReference type="GO" id="GO:0003700">
    <property type="term" value="F:DNA-binding transcription factor activity"/>
    <property type="evidence" value="ECO:0007669"/>
    <property type="project" value="InterPro"/>
</dbReference>
<dbReference type="InterPro" id="IPR009057">
    <property type="entry name" value="Homeodomain-like_sf"/>
</dbReference>
<keyword evidence="2" id="KW-0238">DNA-binding</keyword>
<reference evidence="5 6" key="1">
    <citation type="submission" date="2019-04" db="EMBL/GenBank/DDBJ databases">
        <authorList>
            <person name="Hwang J.C."/>
        </authorList>
    </citation>
    <scope>NUCLEOTIDE SEQUENCE [LARGE SCALE GENOMIC DNA]</scope>
    <source>
        <strain evidence="5 6">IMCC35002</strain>
    </source>
</reference>
<evidence type="ECO:0000256" key="3">
    <source>
        <dbReference type="ARBA" id="ARBA00023163"/>
    </source>
</evidence>
<dbReference type="InterPro" id="IPR032687">
    <property type="entry name" value="AraC-type_N"/>
</dbReference>
<dbReference type="RefSeq" id="WP_136864436.1">
    <property type="nucleotide sequence ID" value="NZ_SWCJ01000014.1"/>
</dbReference>
<dbReference type="OrthoDB" id="6816069at2"/>
<feature type="domain" description="HTH araC/xylS-type" evidence="4">
    <location>
        <begin position="226"/>
        <end position="324"/>
    </location>
</feature>
<dbReference type="EMBL" id="SWCJ01000014">
    <property type="protein sequence ID" value="TKB52813.1"/>
    <property type="molecule type" value="Genomic_DNA"/>
</dbReference>
<keyword evidence="6" id="KW-1185">Reference proteome</keyword>
<dbReference type="PANTHER" id="PTHR47894:SF1">
    <property type="entry name" value="HTH-TYPE TRANSCRIPTIONAL REGULATOR VQSM"/>
    <property type="match status" value="1"/>
</dbReference>
<sequence length="329" mass="36960">MPVRYPLDFRWQLAFDAIGFDLPRLESEAKLTKCSLGNPSATVKGEQYLQLWRSMEQQLPPAQLALSLSHLCGSGRFNPMLRAMVSCDNLLQACERMASFTHAFGPQTMSVETKEDLLLIHLDSDLPQPLSMILTQWQLLLTVAHLASRQSINVTSIQLKQPDEQAHCWAKQFGAQVIPAQSNTLVIGRGQASLQFKPLADGVWQFYEQDVLTNIRRLSSSECDGERALSVLLNALPAGKIQSKAVASQMGIGCQTLQRRLASKDKTLKKIQVEARRMLLNSYLKFEYVSLQELTLLLGFEDESSFGRACQKWYGCTPRQLRSQWPLAS</sequence>
<dbReference type="InterPro" id="IPR018060">
    <property type="entry name" value="HTH_AraC"/>
</dbReference>
<evidence type="ECO:0000256" key="2">
    <source>
        <dbReference type="ARBA" id="ARBA00023125"/>
    </source>
</evidence>
<keyword evidence="3" id="KW-0804">Transcription</keyword>
<organism evidence="5 6">
    <name type="scientific">Ferrimonas aestuarii</name>
    <dbReference type="NCBI Taxonomy" id="2569539"/>
    <lineage>
        <taxon>Bacteria</taxon>
        <taxon>Pseudomonadati</taxon>
        <taxon>Pseudomonadota</taxon>
        <taxon>Gammaproteobacteria</taxon>
        <taxon>Alteromonadales</taxon>
        <taxon>Ferrimonadaceae</taxon>
        <taxon>Ferrimonas</taxon>
    </lineage>
</organism>
<dbReference type="GO" id="GO:0000976">
    <property type="term" value="F:transcription cis-regulatory region binding"/>
    <property type="evidence" value="ECO:0007669"/>
    <property type="project" value="TreeGrafter"/>
</dbReference>
<proteinExistence type="predicted"/>
<dbReference type="Proteomes" id="UP000305675">
    <property type="component" value="Unassembled WGS sequence"/>
</dbReference>
<protein>
    <submittedName>
        <fullName evidence="5">AraC family transcriptional regulator</fullName>
    </submittedName>
</protein>
<dbReference type="AlphaFoldDB" id="A0A4U1BKG6"/>
<dbReference type="GO" id="GO:0005829">
    <property type="term" value="C:cytosol"/>
    <property type="evidence" value="ECO:0007669"/>
    <property type="project" value="TreeGrafter"/>
</dbReference>
<accession>A0A4U1BKG6</accession>
<dbReference type="SMART" id="SM00342">
    <property type="entry name" value="HTH_ARAC"/>
    <property type="match status" value="1"/>
</dbReference>
<dbReference type="SUPFAM" id="SSF46689">
    <property type="entry name" value="Homeodomain-like"/>
    <property type="match status" value="1"/>
</dbReference>
<dbReference type="Gene3D" id="1.10.10.60">
    <property type="entry name" value="Homeodomain-like"/>
    <property type="match status" value="1"/>
</dbReference>
<gene>
    <name evidence="5" type="ORF">FCL42_16015</name>
</gene>
<name>A0A4U1BKG6_9GAMM</name>